<accession>A0A7M5WSJ3</accession>
<proteinExistence type="inferred from homology"/>
<evidence type="ECO:0000256" key="6">
    <source>
        <dbReference type="RuleBase" id="RU004384"/>
    </source>
</evidence>
<keyword evidence="4 5" id="KW-0449">Lipoprotein</keyword>
<dbReference type="Proteomes" id="UP000594262">
    <property type="component" value="Unplaced"/>
</dbReference>
<reference evidence="7" key="1">
    <citation type="submission" date="2021-01" db="UniProtKB">
        <authorList>
            <consortium name="EnsemblMetazoa"/>
        </authorList>
    </citation>
    <scope>IDENTIFICATION</scope>
</reference>
<name>A0A7M5WSJ3_9CNID</name>
<dbReference type="InterPro" id="IPR029071">
    <property type="entry name" value="Ubiquitin-like_domsf"/>
</dbReference>
<keyword evidence="3" id="KW-0472">Membrane</keyword>
<keyword evidence="6" id="KW-0072">Autophagy</keyword>
<evidence type="ECO:0000256" key="4">
    <source>
        <dbReference type="ARBA" id="ARBA00023288"/>
    </source>
</evidence>
<dbReference type="GO" id="GO:0006914">
    <property type="term" value="P:autophagy"/>
    <property type="evidence" value="ECO:0007669"/>
    <property type="project" value="UniProtKB-KW"/>
</dbReference>
<dbReference type="GO" id="GO:0016020">
    <property type="term" value="C:membrane"/>
    <property type="evidence" value="ECO:0007669"/>
    <property type="project" value="UniProtKB-SubCell"/>
</dbReference>
<organism evidence="7 8">
    <name type="scientific">Clytia hemisphaerica</name>
    <dbReference type="NCBI Taxonomy" id="252671"/>
    <lineage>
        <taxon>Eukaryota</taxon>
        <taxon>Metazoa</taxon>
        <taxon>Cnidaria</taxon>
        <taxon>Hydrozoa</taxon>
        <taxon>Hydroidolina</taxon>
        <taxon>Leptothecata</taxon>
        <taxon>Obeliida</taxon>
        <taxon>Clytiidae</taxon>
        <taxon>Clytia</taxon>
    </lineage>
</organism>
<dbReference type="EnsemblMetazoa" id="CLYHEMT010445.1">
    <property type="protein sequence ID" value="CLYHEMP010445.1"/>
    <property type="gene ID" value="CLYHEMG010445"/>
</dbReference>
<evidence type="ECO:0000256" key="5">
    <source>
        <dbReference type="PIRSR" id="PIRSR604241-50"/>
    </source>
</evidence>
<evidence type="ECO:0000256" key="1">
    <source>
        <dbReference type="ARBA" id="ARBA00004370"/>
    </source>
</evidence>
<dbReference type="SUPFAM" id="SSF54236">
    <property type="entry name" value="Ubiquitin-like"/>
    <property type="match status" value="1"/>
</dbReference>
<dbReference type="FunFam" id="3.10.20.90:FF:000396">
    <property type="entry name" value="GABARAPL2 isoform 2"/>
    <property type="match status" value="1"/>
</dbReference>
<evidence type="ECO:0000256" key="2">
    <source>
        <dbReference type="ARBA" id="ARBA00007293"/>
    </source>
</evidence>
<dbReference type="Gene3D" id="3.10.20.90">
    <property type="entry name" value="Phosphatidylinositol 3-kinase Catalytic Subunit, Chain A, domain 1"/>
    <property type="match status" value="1"/>
</dbReference>
<comment type="similarity">
    <text evidence="2 6">Belongs to the ATG8 family.</text>
</comment>
<evidence type="ECO:0000313" key="7">
    <source>
        <dbReference type="EnsemblMetazoa" id="CLYHEMP010445.1"/>
    </source>
</evidence>
<dbReference type="InterPro" id="IPR004241">
    <property type="entry name" value="Atg8-like"/>
</dbReference>
<dbReference type="PANTHER" id="PTHR10969">
    <property type="entry name" value="MICROTUBULE-ASSOCIATED PROTEINS 1A/1B LIGHT CHAIN 3-RELATED"/>
    <property type="match status" value="1"/>
</dbReference>
<dbReference type="Pfam" id="PF02991">
    <property type="entry name" value="ATG8"/>
    <property type="match status" value="1"/>
</dbReference>
<sequence length="172" mass="20417">EYFRKALWDENNFLDSLRHICSSFQKNLLRQATWTSRTKYRDKREESFYPLYTFKMKWAFKEEHSLDSRTSESSKIRAKYPDRIPVVVEKAPRSTIQDIDKRKFLVPSDLTVAQFMYIIRKRIQLPPEKAMFLFVNKVLPATSATMGAIYEEHKDEDGFLYIAYSGENTFGM</sequence>
<protein>
    <submittedName>
        <fullName evidence="7">Uncharacterized protein</fullName>
    </submittedName>
</protein>
<comment type="subcellular location">
    <subcellularLocation>
        <location evidence="1">Membrane</location>
    </subcellularLocation>
</comment>
<feature type="lipid moiety-binding region" description="Phosphatidylserine amidated glycine; alternate" evidence="5">
    <location>
        <position position="171"/>
    </location>
</feature>
<dbReference type="AlphaFoldDB" id="A0A7M5WSJ3"/>
<evidence type="ECO:0000256" key="3">
    <source>
        <dbReference type="ARBA" id="ARBA00023136"/>
    </source>
</evidence>
<evidence type="ECO:0000313" key="8">
    <source>
        <dbReference type="Proteomes" id="UP000594262"/>
    </source>
</evidence>
<dbReference type="OrthoDB" id="6738456at2759"/>
<keyword evidence="8" id="KW-1185">Reference proteome</keyword>
<dbReference type="CDD" id="cd17163">
    <property type="entry name" value="Ubl_ATG8_GABARAPL2"/>
    <property type="match status" value="1"/>
</dbReference>